<dbReference type="InterPro" id="IPR001087">
    <property type="entry name" value="GDSL"/>
</dbReference>
<dbReference type="InterPro" id="IPR036514">
    <property type="entry name" value="SGNH_hydro_sf"/>
</dbReference>
<feature type="transmembrane region" description="Helical" evidence="2">
    <location>
        <begin position="76"/>
        <end position="97"/>
    </location>
</feature>
<keyword evidence="2" id="KW-0472">Membrane</keyword>
<evidence type="ECO:0000313" key="4">
    <source>
        <dbReference type="Proteomes" id="UP000593579"/>
    </source>
</evidence>
<dbReference type="PANTHER" id="PTHR14209">
    <property type="entry name" value="ISOAMYL ACETATE-HYDROLYZING ESTERASE 1"/>
    <property type="match status" value="1"/>
</dbReference>
<comment type="similarity">
    <text evidence="1">Belongs to the 'GDSL' lipolytic enzyme family.</text>
</comment>
<gene>
    <name evidence="3" type="ORF">Gogos_007240</name>
</gene>
<evidence type="ECO:0000256" key="1">
    <source>
        <dbReference type="ARBA" id="ARBA00008668"/>
    </source>
</evidence>
<keyword evidence="2" id="KW-0812">Transmembrane</keyword>
<dbReference type="AlphaFoldDB" id="A0A7J9C8U0"/>
<dbReference type="GO" id="GO:0016788">
    <property type="term" value="F:hydrolase activity, acting on ester bonds"/>
    <property type="evidence" value="ECO:0007669"/>
    <property type="project" value="InterPro"/>
</dbReference>
<dbReference type="Proteomes" id="UP000593579">
    <property type="component" value="Unassembled WGS sequence"/>
</dbReference>
<keyword evidence="4" id="KW-1185">Reference proteome</keyword>
<evidence type="ECO:0008006" key="5">
    <source>
        <dbReference type="Google" id="ProtNLM"/>
    </source>
</evidence>
<evidence type="ECO:0000313" key="3">
    <source>
        <dbReference type="EMBL" id="MBA0744625.1"/>
    </source>
</evidence>
<dbReference type="EMBL" id="JABEZY010000008">
    <property type="protein sequence ID" value="MBA0744625.1"/>
    <property type="molecule type" value="Genomic_DNA"/>
</dbReference>
<dbReference type="Gene3D" id="3.40.50.1110">
    <property type="entry name" value="SGNH hydrolase"/>
    <property type="match status" value="3"/>
</dbReference>
<dbReference type="SUPFAM" id="SSF52266">
    <property type="entry name" value="SGNH hydrolase"/>
    <property type="match status" value="2"/>
</dbReference>
<feature type="transmembrane region" description="Helical" evidence="2">
    <location>
        <begin position="48"/>
        <end position="64"/>
    </location>
</feature>
<dbReference type="Pfam" id="PF00657">
    <property type="entry name" value="Lipase_GDSL"/>
    <property type="match status" value="2"/>
</dbReference>
<evidence type="ECO:0000256" key="2">
    <source>
        <dbReference type="SAM" id="Phobius"/>
    </source>
</evidence>
<sequence length="354" mass="39987">MRPNIVLFGDSITQESFRSGGWGASLADTYSRKADVVLRGYGGYNTRWALFLLHHLFPLVKLFFTFSVNLQMALKLYCYILFLVAFPHRFYTGYYMLIPDLSFLSQGSTKPPVATTIFLGANDAALAGRTSERQHVPVEEYKENLRKIVRHLKFNLTVLSNQAQAANKFVENHNKNGIELTNGRAVVNEITSGRATVLESTSFSCVCTFHFIIIVSPQECSPTMLIVLITPPPIDEEGRMEYARETYGEKAMTLPERTNETTGVYAKGCIELAGELGVRSINLWSKMQETDGWQKKYLRDGLHLTAEGNAVVFEEVVKVFKEAWLDASEMPYDFPHHSEIDGKNPEKAFQQKCL</sequence>
<dbReference type="InterPro" id="IPR045136">
    <property type="entry name" value="Iah1-like"/>
</dbReference>
<protein>
    <recommendedName>
        <fullName evidence="5">SGNH hydrolase-type esterase domain-containing protein</fullName>
    </recommendedName>
</protein>
<keyword evidence="2" id="KW-1133">Transmembrane helix</keyword>
<comment type="caution">
    <text evidence="3">The sequence shown here is derived from an EMBL/GenBank/DDBJ whole genome shotgun (WGS) entry which is preliminary data.</text>
</comment>
<dbReference type="OrthoDB" id="671439at2759"/>
<name>A0A7J9C8U0_GOSGO</name>
<organism evidence="3 4">
    <name type="scientific">Gossypium gossypioides</name>
    <name type="common">Mexican cotton</name>
    <name type="synonym">Selera gossypioides</name>
    <dbReference type="NCBI Taxonomy" id="34282"/>
    <lineage>
        <taxon>Eukaryota</taxon>
        <taxon>Viridiplantae</taxon>
        <taxon>Streptophyta</taxon>
        <taxon>Embryophyta</taxon>
        <taxon>Tracheophyta</taxon>
        <taxon>Spermatophyta</taxon>
        <taxon>Magnoliopsida</taxon>
        <taxon>eudicotyledons</taxon>
        <taxon>Gunneridae</taxon>
        <taxon>Pentapetalae</taxon>
        <taxon>rosids</taxon>
        <taxon>malvids</taxon>
        <taxon>Malvales</taxon>
        <taxon>Malvaceae</taxon>
        <taxon>Malvoideae</taxon>
        <taxon>Gossypium</taxon>
    </lineage>
</organism>
<proteinExistence type="inferred from homology"/>
<reference evidence="3 4" key="1">
    <citation type="journal article" date="2019" name="Genome Biol. Evol.">
        <title>Insights into the evolution of the New World diploid cottons (Gossypium, subgenus Houzingenia) based on genome sequencing.</title>
        <authorList>
            <person name="Grover C.E."/>
            <person name="Arick M.A. 2nd"/>
            <person name="Thrash A."/>
            <person name="Conover J.L."/>
            <person name="Sanders W.S."/>
            <person name="Peterson D.G."/>
            <person name="Frelichowski J.E."/>
            <person name="Scheffler J.A."/>
            <person name="Scheffler B.E."/>
            <person name="Wendel J.F."/>
        </authorList>
    </citation>
    <scope>NUCLEOTIDE SEQUENCE [LARGE SCALE GENOMIC DNA]</scope>
    <source>
        <strain evidence="3">5</strain>
        <tissue evidence="3">Leaf</tissue>
    </source>
</reference>
<accession>A0A7J9C8U0</accession>
<dbReference type="PANTHER" id="PTHR14209:SF36">
    <property type="entry name" value="GDSL-LIKE LIPASE_ACYLHYDROLASE FAMILY PROTEIN, EXPRESSED"/>
    <property type="match status" value="1"/>
</dbReference>
<dbReference type="CDD" id="cd01838">
    <property type="entry name" value="Isoamyl_acetate_hydrolase_like"/>
    <property type="match status" value="1"/>
</dbReference>